<organism evidence="2">
    <name type="scientific">marine sediment metagenome</name>
    <dbReference type="NCBI Taxonomy" id="412755"/>
    <lineage>
        <taxon>unclassified sequences</taxon>
        <taxon>metagenomes</taxon>
        <taxon>ecological metagenomes</taxon>
    </lineage>
</organism>
<feature type="domain" description="Phospholipase D-like" evidence="1">
    <location>
        <begin position="16"/>
        <end position="127"/>
    </location>
</feature>
<dbReference type="AlphaFoldDB" id="A0A0F9FG28"/>
<evidence type="ECO:0000259" key="1">
    <source>
        <dbReference type="Pfam" id="PF13091"/>
    </source>
</evidence>
<dbReference type="SUPFAM" id="SSF56024">
    <property type="entry name" value="Phospholipase D/nuclease"/>
    <property type="match status" value="1"/>
</dbReference>
<name>A0A0F9FG28_9ZZZZ</name>
<accession>A0A0F9FG28</accession>
<comment type="caution">
    <text evidence="2">The sequence shown here is derived from an EMBL/GenBank/DDBJ whole genome shotgun (WGS) entry which is preliminary data.</text>
</comment>
<proteinExistence type="predicted"/>
<dbReference type="EMBL" id="LAZR01030569">
    <property type="protein sequence ID" value="KKL56215.1"/>
    <property type="molecule type" value="Genomic_DNA"/>
</dbReference>
<protein>
    <recommendedName>
        <fullName evidence="1">Phospholipase D-like domain-containing protein</fullName>
    </recommendedName>
</protein>
<dbReference type="Gene3D" id="3.30.870.10">
    <property type="entry name" value="Endonuclease Chain A"/>
    <property type="match status" value="1"/>
</dbReference>
<dbReference type="CDD" id="cd09176">
    <property type="entry name" value="PLDc_unchar6"/>
    <property type="match status" value="1"/>
</dbReference>
<evidence type="ECO:0000313" key="2">
    <source>
        <dbReference type="EMBL" id="KKL56215.1"/>
    </source>
</evidence>
<reference evidence="2" key="1">
    <citation type="journal article" date="2015" name="Nature">
        <title>Complex archaea that bridge the gap between prokaryotes and eukaryotes.</title>
        <authorList>
            <person name="Spang A."/>
            <person name="Saw J.H."/>
            <person name="Jorgensen S.L."/>
            <person name="Zaremba-Niedzwiedzka K."/>
            <person name="Martijn J."/>
            <person name="Lind A.E."/>
            <person name="van Eijk R."/>
            <person name="Schleper C."/>
            <person name="Guy L."/>
            <person name="Ettema T.J."/>
        </authorList>
    </citation>
    <scope>NUCLEOTIDE SEQUENCE</scope>
</reference>
<dbReference type="InterPro" id="IPR025202">
    <property type="entry name" value="PLD-like_dom"/>
</dbReference>
<dbReference type="InterPro" id="IPR059166">
    <property type="entry name" value="PLD-like_cat"/>
</dbReference>
<sequence>MAKFLTTLETSARIEKIIKEAKIELTLITPYLKLTKIFLNRLKEADSRNIKIRLIYGKEELKPEEMDHLKELDNLQLYFCEDLHAKCYFNEELMVITSLNLHEYSQSHNREMGVSIKREVDGVLYSDAVKEIDSILKSSINKTIKKTVSLRGRITGYYEGKAYFEFATGQNQWIPESAICSQYEFPPDYEMQDFEIETWAIKYGFCINCSNEILLCYDRPLCKGCYYQLGMEEDYGGKEFKYCHRCGTNYSSFLGKPFCQECWQETRYS</sequence>
<dbReference type="Pfam" id="PF13091">
    <property type="entry name" value="PLDc_2"/>
    <property type="match status" value="1"/>
</dbReference>
<gene>
    <name evidence="2" type="ORF">LCGC14_2247650</name>
</gene>